<dbReference type="InterPro" id="IPR036737">
    <property type="entry name" value="OmpA-like_sf"/>
</dbReference>
<evidence type="ECO:0000313" key="6">
    <source>
        <dbReference type="EMBL" id="VFU09596.1"/>
    </source>
</evidence>
<evidence type="ECO:0000256" key="4">
    <source>
        <dbReference type="SAM" id="MobiDB-lite"/>
    </source>
</evidence>
<comment type="subcellular location">
    <subcellularLocation>
        <location evidence="1">Membrane</location>
    </subcellularLocation>
</comment>
<feature type="compositionally biased region" description="Basic and acidic residues" evidence="4">
    <location>
        <begin position="132"/>
        <end position="143"/>
    </location>
</feature>
<dbReference type="KEGG" id="mtun:MTUNDRAET4_2709"/>
<dbReference type="Pfam" id="PF00691">
    <property type="entry name" value="OmpA"/>
    <property type="match status" value="1"/>
</dbReference>
<dbReference type="GO" id="GO:0016020">
    <property type="term" value="C:membrane"/>
    <property type="evidence" value="ECO:0007669"/>
    <property type="project" value="UniProtKB-SubCell"/>
</dbReference>
<evidence type="ECO:0000313" key="7">
    <source>
        <dbReference type="Proteomes" id="UP000294360"/>
    </source>
</evidence>
<name>A0A4U8Z2H9_METTU</name>
<dbReference type="SUPFAM" id="SSF103088">
    <property type="entry name" value="OmpA-like"/>
    <property type="match status" value="1"/>
</dbReference>
<dbReference type="OrthoDB" id="9814546at2"/>
<proteinExistence type="predicted"/>
<reference evidence="6 7" key="1">
    <citation type="submission" date="2019-03" db="EMBL/GenBank/DDBJ databases">
        <authorList>
            <person name="Kox A.R. M."/>
        </authorList>
    </citation>
    <scope>NUCLEOTIDE SEQUENCE [LARGE SCALE GENOMIC DNA]</scope>
    <source>
        <strain evidence="6">MTUNDRAET4 annotated genome</strain>
    </source>
</reference>
<evidence type="ECO:0000259" key="5">
    <source>
        <dbReference type="PROSITE" id="PS51123"/>
    </source>
</evidence>
<keyword evidence="2 3" id="KW-0472">Membrane</keyword>
<dbReference type="AlphaFoldDB" id="A0A4U8Z2H9"/>
<organism evidence="6 7">
    <name type="scientific">Methylocella tundrae</name>
    <dbReference type="NCBI Taxonomy" id="227605"/>
    <lineage>
        <taxon>Bacteria</taxon>
        <taxon>Pseudomonadati</taxon>
        <taxon>Pseudomonadota</taxon>
        <taxon>Alphaproteobacteria</taxon>
        <taxon>Hyphomicrobiales</taxon>
        <taxon>Beijerinckiaceae</taxon>
        <taxon>Methylocella</taxon>
    </lineage>
</organism>
<evidence type="ECO:0000256" key="1">
    <source>
        <dbReference type="ARBA" id="ARBA00004370"/>
    </source>
</evidence>
<evidence type="ECO:0000256" key="3">
    <source>
        <dbReference type="PROSITE-ProRule" id="PRU00473"/>
    </source>
</evidence>
<dbReference type="InterPro" id="IPR006664">
    <property type="entry name" value="OMP_bac"/>
</dbReference>
<gene>
    <name evidence="6" type="ORF">MTUNDRAET4_2709</name>
</gene>
<evidence type="ECO:0000256" key="2">
    <source>
        <dbReference type="ARBA" id="ARBA00023136"/>
    </source>
</evidence>
<accession>A0A4U8Z2H9</accession>
<protein>
    <recommendedName>
        <fullName evidence="5">OmpA-like domain-containing protein</fullName>
    </recommendedName>
</protein>
<feature type="region of interest" description="Disordered" evidence="4">
    <location>
        <begin position="116"/>
        <end position="160"/>
    </location>
</feature>
<dbReference type="Gene3D" id="3.30.1330.60">
    <property type="entry name" value="OmpA-like domain"/>
    <property type="match status" value="1"/>
</dbReference>
<dbReference type="CDD" id="cd07185">
    <property type="entry name" value="OmpA_C-like"/>
    <property type="match status" value="1"/>
</dbReference>
<sequence length="160" mass="17739">MELARAIKEQQPGNVRLVGHTDVRGGPQYNKKLSVARAEAVAAFLKDNEVEVPVEPEGVGADEPLQLADTHALTQGRHLRPQPPRRMAARIGAFKLKGKHVAPFTLFHAAAALPRCKSHRRPRGLRSAACRRGREPQRGPCDRRWRRSVSASRAPQRGRS</sequence>
<feature type="domain" description="OmpA-like" evidence="5">
    <location>
        <begin position="1"/>
        <end position="100"/>
    </location>
</feature>
<dbReference type="Proteomes" id="UP000294360">
    <property type="component" value="Chromosome"/>
</dbReference>
<dbReference type="EMBL" id="LR536450">
    <property type="protein sequence ID" value="VFU09596.1"/>
    <property type="molecule type" value="Genomic_DNA"/>
</dbReference>
<dbReference type="PRINTS" id="PR01021">
    <property type="entry name" value="OMPADOMAIN"/>
</dbReference>
<dbReference type="InterPro" id="IPR006665">
    <property type="entry name" value="OmpA-like"/>
</dbReference>
<dbReference type="PROSITE" id="PS51123">
    <property type="entry name" value="OMPA_2"/>
    <property type="match status" value="1"/>
</dbReference>